<feature type="region of interest" description="Disordered" evidence="1">
    <location>
        <begin position="204"/>
        <end position="241"/>
    </location>
</feature>
<reference evidence="2 3" key="1">
    <citation type="submission" date="2024-01" db="EMBL/GenBank/DDBJ databases">
        <title>A draft genome for a cacao thread blight-causing isolate of Paramarasmius palmivorus.</title>
        <authorList>
            <person name="Baruah I.K."/>
            <person name="Bukari Y."/>
            <person name="Amoako-Attah I."/>
            <person name="Meinhardt L.W."/>
            <person name="Bailey B.A."/>
            <person name="Cohen S.P."/>
        </authorList>
    </citation>
    <scope>NUCLEOTIDE SEQUENCE [LARGE SCALE GENOMIC DNA]</scope>
    <source>
        <strain evidence="2 3">GH-12</strain>
    </source>
</reference>
<protein>
    <submittedName>
        <fullName evidence="2">Uncharacterized protein</fullName>
    </submittedName>
</protein>
<gene>
    <name evidence="2" type="ORF">VNI00_017090</name>
</gene>
<sequence>MQKQCPRIFDVFCKKGACTDDNLAHNEKKIEQHKQKYRAAWNALRVLVGEESVNARQLLDKDVTSLDEVDTRAYRNARKVLKELGKQKKDQEGKELPVIRPGESKKQTSWIWKSVKPDDEPEALTEAVRLEWVKTWACKRRWDEEVELLHEEIRRVCASLQYEASRWRSFVTADLDFPGAEGRIAYSLRQASIRDRLVDKFKAIWDSPDPKPRGRGSSQDASTGDDADEEEVHDSESDKGHGEYFSDDVLNFAMSQPGRVVRYIAHVHKSYESNAVKGRSSFALEHLLWRQLFDMANGAVTAIQALQFFMNDAKPLLSLADEEKLFFAPGEGMAGCLPFALNFRSDVSVGNLALHAQGDVDGGDSGIDPVASAPNIVSRGSKAHPYRDEDFRVENRLQVVPEGLNLSRRTSRFKRQFSWRPTVQGDVYLVVGPMGRRDIFWPTCYESPLVDHLEGLLQRCNWTQKHHGNSDQFFKLTSVQLNGYEDRCFFSSLSGVPVRGVAVLSKEEYSRMHAGRLLPAILSSNVIVVLPASSGMGVRQGPITKAGLSEIGSCSVLRPIIDLSGVGESVHDYASFSDFLHTIQAPFNDRIFFFSCIPGSGVHVDPSLSTDTYSRQYGWQFKNPRGDEGTPPVDWYFLATAHAFHTVSVAPSGCNVDLAVKSGSVLLFVGYSIDDPNFLADTAVYLRRHAKLVCSMPSVSALLLASGDRAVIRAGSPYTIIPLEATLCHGHYFYCHSTLEQSWWSAVFEFFDAAESSDSLTDSSTTGYYSSLFTLAACWRDVMVNRTEGYFQWCIKSEGDFQHLPNVYTLDGITQLFSLFAFSELGGVLVSNRYFGEDEAVQEVERRTRAVQLRRDIISALDRIIIVRHHDQRGGITLSSLWTSFKVQQAVGLVFAARSARHNRRTEVVTQSLVTAVLEEDERAVDAFSKILGGEKVRMSSSSDINFSARDCRSLKWWFPLKFGSVVSVLVRPEGAQFVGSRSQSVGILDAAMNRAKKHRFHV</sequence>
<keyword evidence="3" id="KW-1185">Reference proteome</keyword>
<comment type="caution">
    <text evidence="2">The sequence shown here is derived from an EMBL/GenBank/DDBJ whole genome shotgun (WGS) entry which is preliminary data.</text>
</comment>
<name>A0AAW0B6Z9_9AGAR</name>
<accession>A0AAW0B6Z9</accession>
<organism evidence="2 3">
    <name type="scientific">Paramarasmius palmivorus</name>
    <dbReference type="NCBI Taxonomy" id="297713"/>
    <lineage>
        <taxon>Eukaryota</taxon>
        <taxon>Fungi</taxon>
        <taxon>Dikarya</taxon>
        <taxon>Basidiomycota</taxon>
        <taxon>Agaricomycotina</taxon>
        <taxon>Agaricomycetes</taxon>
        <taxon>Agaricomycetidae</taxon>
        <taxon>Agaricales</taxon>
        <taxon>Marasmiineae</taxon>
        <taxon>Marasmiaceae</taxon>
        <taxon>Paramarasmius</taxon>
    </lineage>
</organism>
<dbReference type="EMBL" id="JAYKXP010000155">
    <property type="protein sequence ID" value="KAK7021988.1"/>
    <property type="molecule type" value="Genomic_DNA"/>
</dbReference>
<evidence type="ECO:0000256" key="1">
    <source>
        <dbReference type="SAM" id="MobiDB-lite"/>
    </source>
</evidence>
<dbReference type="Proteomes" id="UP001383192">
    <property type="component" value="Unassembled WGS sequence"/>
</dbReference>
<proteinExistence type="predicted"/>
<evidence type="ECO:0000313" key="2">
    <source>
        <dbReference type="EMBL" id="KAK7021988.1"/>
    </source>
</evidence>
<evidence type="ECO:0000313" key="3">
    <source>
        <dbReference type="Proteomes" id="UP001383192"/>
    </source>
</evidence>
<dbReference type="AlphaFoldDB" id="A0AAW0B6Z9"/>
<feature type="compositionally biased region" description="Acidic residues" evidence="1">
    <location>
        <begin position="223"/>
        <end position="233"/>
    </location>
</feature>